<dbReference type="AlphaFoldDB" id="A0A8J2LX87"/>
<gene>
    <name evidence="1" type="ORF">AFUS01_LOCUS40084</name>
</gene>
<sequence length="154" mass="17425">MLALVDFPTEQEKGGPVPCEIVHISWLKEDLNTCFWPGNRNYASEFKLRSQPGDHWKDCKVKVKFVSEEIIEQPDAGNLVLDIPVASCTQTVIPSSTSNFMEEDTSSLLKALLTRLTRIELKIDNLSKDIQLLKKFPAVPTVKPQEYPDLPLTR</sequence>
<organism evidence="1 2">
    <name type="scientific">Allacma fusca</name>
    <dbReference type="NCBI Taxonomy" id="39272"/>
    <lineage>
        <taxon>Eukaryota</taxon>
        <taxon>Metazoa</taxon>
        <taxon>Ecdysozoa</taxon>
        <taxon>Arthropoda</taxon>
        <taxon>Hexapoda</taxon>
        <taxon>Collembola</taxon>
        <taxon>Symphypleona</taxon>
        <taxon>Sminthuridae</taxon>
        <taxon>Allacma</taxon>
    </lineage>
</organism>
<evidence type="ECO:0000313" key="2">
    <source>
        <dbReference type="Proteomes" id="UP000708208"/>
    </source>
</evidence>
<evidence type="ECO:0000313" key="1">
    <source>
        <dbReference type="EMBL" id="CAG7830270.1"/>
    </source>
</evidence>
<dbReference type="Proteomes" id="UP000708208">
    <property type="component" value="Unassembled WGS sequence"/>
</dbReference>
<protein>
    <submittedName>
        <fullName evidence="1">Uncharacterized protein</fullName>
    </submittedName>
</protein>
<name>A0A8J2LX87_9HEXA</name>
<accession>A0A8J2LX87</accession>
<feature type="non-terminal residue" evidence="1">
    <location>
        <position position="1"/>
    </location>
</feature>
<dbReference type="EMBL" id="CAJVCH010555012">
    <property type="protein sequence ID" value="CAG7830270.1"/>
    <property type="molecule type" value="Genomic_DNA"/>
</dbReference>
<proteinExistence type="predicted"/>
<dbReference type="OrthoDB" id="6614320at2759"/>
<comment type="caution">
    <text evidence="1">The sequence shown here is derived from an EMBL/GenBank/DDBJ whole genome shotgun (WGS) entry which is preliminary data.</text>
</comment>
<keyword evidence="2" id="KW-1185">Reference proteome</keyword>
<reference evidence="1" key="1">
    <citation type="submission" date="2021-06" db="EMBL/GenBank/DDBJ databases">
        <authorList>
            <person name="Hodson N. C."/>
            <person name="Mongue J. A."/>
            <person name="Jaron S. K."/>
        </authorList>
    </citation>
    <scope>NUCLEOTIDE SEQUENCE</scope>
</reference>